<feature type="compositionally biased region" description="Basic and acidic residues" evidence="1">
    <location>
        <begin position="64"/>
        <end position="75"/>
    </location>
</feature>
<evidence type="ECO:0000313" key="3">
    <source>
        <dbReference type="Proteomes" id="UP000018320"/>
    </source>
</evidence>
<organism evidence="2 3">
    <name type="scientific">Giardia intestinalis</name>
    <name type="common">Giardia lamblia</name>
    <dbReference type="NCBI Taxonomy" id="5741"/>
    <lineage>
        <taxon>Eukaryota</taxon>
        <taxon>Metamonada</taxon>
        <taxon>Diplomonadida</taxon>
        <taxon>Hexamitidae</taxon>
        <taxon>Giardiinae</taxon>
        <taxon>Giardia</taxon>
    </lineage>
</organism>
<feature type="region of interest" description="Disordered" evidence="1">
    <location>
        <begin position="267"/>
        <end position="306"/>
    </location>
</feature>
<feature type="region of interest" description="Disordered" evidence="1">
    <location>
        <begin position="191"/>
        <end position="222"/>
    </location>
</feature>
<dbReference type="VEuPathDB" id="GiardiaDB:DHA2_27827"/>
<evidence type="ECO:0000256" key="1">
    <source>
        <dbReference type="SAM" id="MobiDB-lite"/>
    </source>
</evidence>
<feature type="region of interest" description="Disordered" evidence="1">
    <location>
        <begin position="49"/>
        <end position="85"/>
    </location>
</feature>
<dbReference type="Proteomes" id="UP000018320">
    <property type="component" value="Unassembled WGS sequence"/>
</dbReference>
<name>V6TAM4_GIAIN</name>
<reference evidence="3" key="1">
    <citation type="submission" date="2012-02" db="EMBL/GenBank/DDBJ databases">
        <title>Genome sequencing of Giardia lamblia Genotypes A2 and B isolates (DH and GS) and comparative analysis with the genomes of Genotypes A1 and E (WB and Pig).</title>
        <authorList>
            <person name="Adam R."/>
            <person name="Dahlstrom E."/>
            <person name="Martens C."/>
            <person name="Bruno D."/>
            <person name="Barbian K."/>
            <person name="Porcella S.F."/>
            <person name="Nash T."/>
        </authorList>
    </citation>
    <scope>NUCLEOTIDE SEQUENCE</scope>
    <source>
        <strain evidence="3">DH</strain>
    </source>
</reference>
<evidence type="ECO:0000313" key="2">
    <source>
        <dbReference type="EMBL" id="ESU35926.1"/>
    </source>
</evidence>
<sequence>MKVICSSYIYMGTLHLQDLYIDDEDRTYFIPISRSTSTGNTHRIASSYDRCTTPVRSSSLSKSHQAEEPVEEPPRRPALIPSPGTIRKYNTWRTATEPGPYAVEAMQQHAQSQLVSSVDRTQAKIRRVSTSYGPGDQHINQIYSGMHSHQHTMQTTSATSSGIHAAGQLSYHSGYHQLTSSVPMPSCTLRAKSPSDGLCRSKSRGTEYSSKARERYDASSTTLPSLTNQVADLSRRKRAPDSLFSEPRLALPNANTYARAGMPQASMADPHFAGWRPKSLRGPSTPSPMQSKQQGLASLPVLSKVH</sequence>
<dbReference type="AlphaFoldDB" id="V6TAM4"/>
<dbReference type="VEuPathDB" id="GiardiaDB:GL50803_0027827"/>
<gene>
    <name evidence="2" type="ORF">DHA2_27827</name>
</gene>
<accession>V6TAM4</accession>
<feature type="compositionally biased region" description="Polar residues" evidence="1">
    <location>
        <begin position="54"/>
        <end position="63"/>
    </location>
</feature>
<proteinExistence type="predicted"/>
<protein>
    <submittedName>
        <fullName evidence="2">Uncharacterized protein</fullName>
    </submittedName>
</protein>
<feature type="compositionally biased region" description="Polar residues" evidence="1">
    <location>
        <begin position="282"/>
        <end position="296"/>
    </location>
</feature>
<reference evidence="2 3" key="2">
    <citation type="journal article" date="2013" name="Genome Biol. Evol.">
        <title>Genome sequencing of Giardia lamblia genotypes A2 and B isolates (DH and GS) and comparative analysis with the genomes of genotypes A1 and E (WB and Pig).</title>
        <authorList>
            <person name="Adam R.D."/>
            <person name="Dahlstrom E.W."/>
            <person name="Martens C.A."/>
            <person name="Bruno D.P."/>
            <person name="Barbian K.D."/>
            <person name="Ricklefs S.M."/>
            <person name="Hernandez M.M."/>
            <person name="Narla N.P."/>
            <person name="Patel R.B."/>
            <person name="Porcella S.F."/>
            <person name="Nash T.E."/>
        </authorList>
    </citation>
    <scope>NUCLEOTIDE SEQUENCE [LARGE SCALE GENOMIC DNA]</scope>
    <source>
        <strain evidence="2 3">DH</strain>
    </source>
</reference>
<dbReference type="VEuPathDB" id="GiardiaDB:GL50581_3628"/>
<comment type="caution">
    <text evidence="2">The sequence shown here is derived from an EMBL/GenBank/DDBJ whole genome shotgun (WGS) entry which is preliminary data.</text>
</comment>
<dbReference type="EMBL" id="AHGT01000063">
    <property type="protein sequence ID" value="ESU35926.1"/>
    <property type="molecule type" value="Genomic_DNA"/>
</dbReference>